<evidence type="ECO:0000256" key="4">
    <source>
        <dbReference type="ARBA" id="ARBA00022837"/>
    </source>
</evidence>
<evidence type="ECO:0000256" key="2">
    <source>
        <dbReference type="ARBA" id="ARBA00022723"/>
    </source>
</evidence>
<evidence type="ECO:0000259" key="6">
    <source>
        <dbReference type="Pfam" id="PF00884"/>
    </source>
</evidence>
<dbReference type="Gene3D" id="3.30.1120.10">
    <property type="match status" value="1"/>
</dbReference>
<evidence type="ECO:0000256" key="5">
    <source>
        <dbReference type="SAM" id="SignalP"/>
    </source>
</evidence>
<evidence type="ECO:0000256" key="1">
    <source>
        <dbReference type="ARBA" id="ARBA00008779"/>
    </source>
</evidence>
<dbReference type="Pfam" id="PF00884">
    <property type="entry name" value="Sulfatase"/>
    <property type="match status" value="1"/>
</dbReference>
<sequence>MRRRLRWIGATALAVAVVPGLALAQAADPMAGKVGRTVAETHAPQWPSEPRAPKNAPNVLVIMTDDVGFGVTSTFGGPVPTPTFEALSQNGAKYTRFNTTALCSPTRASLLTGRLPQNVNMGNVTNLPTGYDGYTTVIPKSGGTMAQILKENGFNTAMFGKGHLTPEWEMSMAGPYDRWPVGLGFEYFYGFLSADTSMWNPSIVENTTPLEPPHNRPGYHFEADMADHAINWIRKQNAVAPDKPFFIYYAPGLSHTPHHAPKEWIDKFAGQFDQGWDVLRQQIFERQKKLGIVPADAKISPRPDSMPAWSSLDARHRKVYARLMEVFAATVAYSDYQTGRVIDELRRSGQLDNTMIVYIEGDNGSSAEGGLQGLAFEQSTITGRSESFEELARHYDDFGGPEVYNHFPAQWAWALNAPFPWWKQVASQAGGVRNGMVISWPGHITDSKVWRTQYAHVSDIMPTVLDAVGVKAPEVLDGVKQKPIDGISLKYSFTQPKAPSARRTQIYEMMENFGIYRDGWMAGTLPKRAAWEAGASGDRRLDIGPDQRVWTLFNLDKDFTTAVDLSRKNPAKLKELQNLFWDEAAKNNILPIHDYSQGTEGRPTVGGHRKRFVYTPGLTRIQEDAAPHTIGHSFTIEADANIPEGGANGVIITQGGRFGGYAFYLKDGKPVFHYNAVGDDQFTVRSDVAVGAGEHKLTARFTADAPKPGTAGTLAIQLDGKEIASGRIGRTVAGWMSHTEGLDIGRDTITPVDPDYTVADSAFSGTLSQVVVTIAP</sequence>
<dbReference type="PANTHER" id="PTHR42693">
    <property type="entry name" value="ARYLSULFATASE FAMILY MEMBER"/>
    <property type="match status" value="1"/>
</dbReference>
<dbReference type="GO" id="GO:0046872">
    <property type="term" value="F:metal ion binding"/>
    <property type="evidence" value="ECO:0007669"/>
    <property type="project" value="UniProtKB-KW"/>
</dbReference>
<organism evidence="7">
    <name type="scientific">Ochrobactrum sp. PW1</name>
    <dbReference type="NCBI Taxonomy" id="1882222"/>
    <lineage>
        <taxon>Bacteria</taxon>
        <taxon>Pseudomonadati</taxon>
        <taxon>Pseudomonadota</taxon>
        <taxon>Alphaproteobacteria</taxon>
        <taxon>Hyphomicrobiales</taxon>
        <taxon>Brucellaceae</taxon>
        <taxon>Brucella/Ochrobactrum group</taxon>
        <taxon>Ochrobactrum</taxon>
    </lineage>
</organism>
<dbReference type="GO" id="GO:0016787">
    <property type="term" value="F:hydrolase activity"/>
    <property type="evidence" value="ECO:0007669"/>
    <property type="project" value="UniProtKB-KW"/>
</dbReference>
<evidence type="ECO:0000256" key="3">
    <source>
        <dbReference type="ARBA" id="ARBA00022801"/>
    </source>
</evidence>
<dbReference type="InterPro" id="IPR000917">
    <property type="entry name" value="Sulfatase_N"/>
</dbReference>
<keyword evidence="3" id="KW-0378">Hydrolase</keyword>
<dbReference type="InterPro" id="IPR013320">
    <property type="entry name" value="ConA-like_dom_sf"/>
</dbReference>
<keyword evidence="4" id="KW-0106">Calcium</keyword>
<dbReference type="InterPro" id="IPR017850">
    <property type="entry name" value="Alkaline_phosphatase_core_sf"/>
</dbReference>
<proteinExistence type="inferred from homology"/>
<evidence type="ECO:0000313" key="7">
    <source>
        <dbReference type="EMBL" id="BBA74340.1"/>
    </source>
</evidence>
<accession>A0A292GRX5</accession>
<comment type="similarity">
    <text evidence="1">Belongs to the sulfatase family.</text>
</comment>
<dbReference type="InterPro" id="IPR024607">
    <property type="entry name" value="Sulfatase_CS"/>
</dbReference>
<dbReference type="PROSITE" id="PS00523">
    <property type="entry name" value="SULFATASE_1"/>
    <property type="match status" value="1"/>
</dbReference>
<name>A0A292GRX5_9HYPH</name>
<dbReference type="SUPFAM" id="SSF49899">
    <property type="entry name" value="Concanavalin A-like lectins/glucanases"/>
    <property type="match status" value="1"/>
</dbReference>
<dbReference type="AlphaFoldDB" id="A0A292GRX5"/>
<dbReference type="PANTHER" id="PTHR42693:SF43">
    <property type="entry name" value="BLL2667 PROTEIN"/>
    <property type="match status" value="1"/>
</dbReference>
<protein>
    <submittedName>
        <fullName evidence="7">Sulfatase</fullName>
    </submittedName>
</protein>
<feature type="domain" description="Sulfatase N-terminal" evidence="6">
    <location>
        <begin position="57"/>
        <end position="470"/>
    </location>
</feature>
<dbReference type="InterPro" id="IPR050738">
    <property type="entry name" value="Sulfatase"/>
</dbReference>
<feature type="chain" id="PRO_5017930179" evidence="5">
    <location>
        <begin position="25"/>
        <end position="776"/>
    </location>
</feature>
<dbReference type="EMBL" id="LC171369">
    <property type="protein sequence ID" value="BBA74340.1"/>
    <property type="molecule type" value="Genomic_DNA"/>
</dbReference>
<dbReference type="SUPFAM" id="SSF53649">
    <property type="entry name" value="Alkaline phosphatase-like"/>
    <property type="match status" value="1"/>
</dbReference>
<keyword evidence="2" id="KW-0479">Metal-binding</keyword>
<feature type="signal peptide" evidence="5">
    <location>
        <begin position="1"/>
        <end position="24"/>
    </location>
</feature>
<dbReference type="Gene3D" id="3.40.720.10">
    <property type="entry name" value="Alkaline Phosphatase, subunit A"/>
    <property type="match status" value="1"/>
</dbReference>
<keyword evidence="5" id="KW-0732">Signal</keyword>
<reference evidence="7" key="1">
    <citation type="submission" date="2016-07" db="EMBL/GenBank/DDBJ databases">
        <title>Genomics reveals synergistic degradation of pyrene by five bacteria in a mangrove sediment-derived bacterial consortium.</title>
        <authorList>
            <person name="Wanapaisan P."/>
            <person name="Vejarano F."/>
            <person name="Chakraborty J."/>
            <person name="Shintani M."/>
            <person name="Muangchinda C."/>
            <person name="Laothamteep N."/>
            <person name="Suzuki-Minakuchi C."/>
            <person name="Inoue K."/>
            <person name="Nojiri H."/>
            <person name="Pinyakong O."/>
        </authorList>
    </citation>
    <scope>NUCLEOTIDE SEQUENCE</scope>
    <source>
        <strain evidence="7">PW1</strain>
    </source>
</reference>
<dbReference type="CDD" id="cd16025">
    <property type="entry name" value="PAS_like"/>
    <property type="match status" value="1"/>
</dbReference>